<dbReference type="CDD" id="cd06222">
    <property type="entry name" value="RNase_H_like"/>
    <property type="match status" value="1"/>
</dbReference>
<dbReference type="InterPro" id="IPR026960">
    <property type="entry name" value="RVT-Znf"/>
</dbReference>
<evidence type="ECO:0000259" key="1">
    <source>
        <dbReference type="PROSITE" id="PS50879"/>
    </source>
</evidence>
<dbReference type="InterPro" id="IPR044730">
    <property type="entry name" value="RNase_H-like_dom_plant"/>
</dbReference>
<dbReference type="PROSITE" id="PS50879">
    <property type="entry name" value="RNASE_H_1"/>
    <property type="match status" value="1"/>
</dbReference>
<dbReference type="GO" id="GO:0003676">
    <property type="term" value="F:nucleic acid binding"/>
    <property type="evidence" value="ECO:0007669"/>
    <property type="project" value="InterPro"/>
</dbReference>
<protein>
    <recommendedName>
        <fullName evidence="1">RNase H type-1 domain-containing protein</fullName>
    </recommendedName>
</protein>
<dbReference type="AlphaFoldDB" id="A0AAF1A060"/>
<sequence>MGEYVLSYGRRGIGIRSLHAMSTTLFAKLWWNFRTSTSSIWSEFMWNKYCKKLHPVIARGYGVSHVWRKLMTVREEIEHNIWWQVKGGNSSFWFDNWTRQGALYYVEGENAIEEELEVRDFIREGEWDVQRVRNKLSEEMTLHIMENITIPANLQGNDVPWWMGNTQGIFTVKSAWDLVRQKQEKTDENRSIWVKGIPFKMNFFLWKVWKRRIATDDNLKRMKINIVSRCWCCEKKAEETMMHLFLTATMAKKLWRQFAICAGIDIEEMTLKHLINTWWSMQTTPKLAAVYRAIPTIIMWTLWKRRNEIKHRGKVTLNHMIYQVQEMIRKLVKTLYPWIKIGNESWPHIATFFKEYKPRLHYYSVTWKFPDRGKVKCNTDGACRGNPGKSLLAFCARDERGDLIYAAARGLGVTSNTEAETLAIKEALEFCQSYSLKEMTIETDSLALKQMINKQWKVLWELIELIKDIRVKLHSMQGQVIHTFREGNTVADALANEVIDSQEKKEYHIFNELPANIRKCINIDKAQIPNLRIRTRKINIQ</sequence>
<gene>
    <name evidence="2" type="ORF">MTR67_052712</name>
</gene>
<feature type="domain" description="RNase H type-1" evidence="1">
    <location>
        <begin position="371"/>
        <end position="500"/>
    </location>
</feature>
<proteinExistence type="predicted"/>
<dbReference type="PANTHER" id="PTHR47723">
    <property type="entry name" value="OS05G0353850 PROTEIN"/>
    <property type="match status" value="1"/>
</dbReference>
<reference evidence="2" key="1">
    <citation type="submission" date="2023-08" db="EMBL/GenBank/DDBJ databases">
        <title>A de novo genome assembly of Solanum verrucosum Schlechtendal, a Mexican diploid species geographically isolated from the other diploid A-genome species in potato relatives.</title>
        <authorList>
            <person name="Hosaka K."/>
        </authorList>
    </citation>
    <scope>NUCLEOTIDE SEQUENCE</scope>
    <source>
        <tissue evidence="2">Young leaves</tissue>
    </source>
</reference>
<evidence type="ECO:0000313" key="2">
    <source>
        <dbReference type="EMBL" id="WMV59327.1"/>
    </source>
</evidence>
<keyword evidence="3" id="KW-1185">Reference proteome</keyword>
<dbReference type="SUPFAM" id="SSF53098">
    <property type="entry name" value="Ribonuclease H-like"/>
    <property type="match status" value="1"/>
</dbReference>
<dbReference type="Pfam" id="PF13456">
    <property type="entry name" value="RVT_3"/>
    <property type="match status" value="1"/>
</dbReference>
<dbReference type="Proteomes" id="UP001234989">
    <property type="component" value="Chromosome 12"/>
</dbReference>
<organism evidence="2 3">
    <name type="scientific">Solanum verrucosum</name>
    <dbReference type="NCBI Taxonomy" id="315347"/>
    <lineage>
        <taxon>Eukaryota</taxon>
        <taxon>Viridiplantae</taxon>
        <taxon>Streptophyta</taxon>
        <taxon>Embryophyta</taxon>
        <taxon>Tracheophyta</taxon>
        <taxon>Spermatophyta</taxon>
        <taxon>Magnoliopsida</taxon>
        <taxon>eudicotyledons</taxon>
        <taxon>Gunneridae</taxon>
        <taxon>Pentapetalae</taxon>
        <taxon>asterids</taxon>
        <taxon>lamiids</taxon>
        <taxon>Solanales</taxon>
        <taxon>Solanaceae</taxon>
        <taxon>Solanoideae</taxon>
        <taxon>Solaneae</taxon>
        <taxon>Solanum</taxon>
    </lineage>
</organism>
<dbReference type="InterPro" id="IPR012337">
    <property type="entry name" value="RNaseH-like_sf"/>
</dbReference>
<dbReference type="PANTHER" id="PTHR47723:SF24">
    <property type="entry name" value="RNASE H TYPE-1 DOMAIN-CONTAINING PROTEIN"/>
    <property type="match status" value="1"/>
</dbReference>
<dbReference type="GO" id="GO:0004523">
    <property type="term" value="F:RNA-DNA hybrid ribonuclease activity"/>
    <property type="evidence" value="ECO:0007669"/>
    <property type="project" value="InterPro"/>
</dbReference>
<evidence type="ECO:0000313" key="3">
    <source>
        <dbReference type="Proteomes" id="UP001234989"/>
    </source>
</evidence>
<name>A0AAF1A060_SOLVR</name>
<dbReference type="InterPro" id="IPR036397">
    <property type="entry name" value="RNaseH_sf"/>
</dbReference>
<dbReference type="Gene3D" id="3.30.420.10">
    <property type="entry name" value="Ribonuclease H-like superfamily/Ribonuclease H"/>
    <property type="match status" value="1"/>
</dbReference>
<accession>A0AAF1A060</accession>
<dbReference type="Pfam" id="PF13966">
    <property type="entry name" value="zf-RVT"/>
    <property type="match status" value="1"/>
</dbReference>
<dbReference type="EMBL" id="CP133623">
    <property type="protein sequence ID" value="WMV59327.1"/>
    <property type="molecule type" value="Genomic_DNA"/>
</dbReference>
<dbReference type="InterPro" id="IPR002156">
    <property type="entry name" value="RNaseH_domain"/>
</dbReference>
<dbReference type="InterPro" id="IPR053151">
    <property type="entry name" value="RNase_H-like"/>
</dbReference>